<dbReference type="OrthoDB" id="27160at2"/>
<accession>D3PKM2</accession>
<evidence type="ECO:0000313" key="3">
    <source>
        <dbReference type="EMBL" id="AGK03356.1"/>
    </source>
</evidence>
<gene>
    <name evidence="2" type="ordered locus">Mrub_0123</name>
    <name evidence="3" type="ORF">K649_00220</name>
</gene>
<evidence type="ECO:0000256" key="1">
    <source>
        <dbReference type="ARBA" id="ARBA00022729"/>
    </source>
</evidence>
<dbReference type="KEGG" id="mre:K649_00220"/>
<dbReference type="AlphaFoldDB" id="D3PKM2"/>
<name>D3PKM2_MEIRD</name>
<dbReference type="PATRIC" id="fig|504728.9.peg.47"/>
<proteinExistence type="predicted"/>
<dbReference type="STRING" id="504728.K649_00220"/>
<protein>
    <submittedName>
        <fullName evidence="3">Uncharacterized protein</fullName>
    </submittedName>
</protein>
<sequence>MKFWQVVMAVGLALAQSTQRLILNGQVASTRVITVQGTAYVPVADLAKALGQSVVKVQGGYEIRAAGGANQLMGQFQGKVGDQILTGLFRVQVQKVERMESYTTRFDKSSLTVQPRNPDEELVVVTGSLRNAKQSGAVAPSLGINNPGNTALAGADGRSFPPIAYDSPSGSNTGGGFTLLPGAAMSFAVVFSVPKGTEVKALVLRVGEYGDTGSKDVRVGL</sequence>
<evidence type="ECO:0000313" key="5">
    <source>
        <dbReference type="Proteomes" id="UP000013026"/>
    </source>
</evidence>
<dbReference type="EMBL" id="CP005385">
    <property type="protein sequence ID" value="AGK03356.1"/>
    <property type="molecule type" value="Genomic_DNA"/>
</dbReference>
<dbReference type="EMBL" id="CP001743">
    <property type="protein sequence ID" value="ADD26903.1"/>
    <property type="molecule type" value="Genomic_DNA"/>
</dbReference>
<dbReference type="Proteomes" id="UP000013026">
    <property type="component" value="Chromosome"/>
</dbReference>
<reference evidence="2 4" key="1">
    <citation type="journal article" date="2010" name="Stand. Genomic Sci.">
        <title>Complete genome sequence of Meiothermus ruber type strain (21).</title>
        <authorList>
            <person name="Tindall B.J."/>
            <person name="Sikorski J."/>
            <person name="Lucas S."/>
            <person name="Goltsman E."/>
            <person name="Copeland A."/>
            <person name="Glavina Del Rio T."/>
            <person name="Nolan M."/>
            <person name="Tice H."/>
            <person name="Cheng J.F."/>
            <person name="Han C."/>
            <person name="Pitluck S."/>
            <person name="Liolios K."/>
            <person name="Ivanova N."/>
            <person name="Mavromatis K."/>
            <person name="Ovchinnikova G."/>
            <person name="Pati A."/>
            <person name="Fahnrich R."/>
            <person name="Goodwin L."/>
            <person name="Chen A."/>
            <person name="Palaniappan K."/>
            <person name="Land M."/>
            <person name="Hauser L."/>
            <person name="Chang Y.J."/>
            <person name="Jeffries C.D."/>
            <person name="Rohde M."/>
            <person name="Goker M."/>
            <person name="Woyke T."/>
            <person name="Bristow J."/>
            <person name="Eisen J.A."/>
            <person name="Markowitz V."/>
            <person name="Hugenholtz P."/>
            <person name="Kyrpides N.C."/>
            <person name="Klenk H.P."/>
            <person name="Lapidus A."/>
        </authorList>
    </citation>
    <scope>NUCLEOTIDE SEQUENCE [LARGE SCALE GENOMIC DNA]</scope>
    <source>
        <strain evidence="4">ATCC 35948 / DSM 1279 / VKM B-1258 / 21</strain>
        <strain evidence="2">DSM 1279</strain>
    </source>
</reference>
<dbReference type="Gene3D" id="2.60.40.1240">
    <property type="match status" value="1"/>
</dbReference>
<evidence type="ECO:0000313" key="2">
    <source>
        <dbReference type="EMBL" id="ADD26903.1"/>
    </source>
</evidence>
<dbReference type="eggNOG" id="ENOG5033PC7">
    <property type="taxonomic scope" value="Bacteria"/>
</dbReference>
<dbReference type="RefSeq" id="WP_013012422.1">
    <property type="nucleotide sequence ID" value="NC_013946.1"/>
</dbReference>
<keyword evidence="4" id="KW-1185">Reference proteome</keyword>
<dbReference type="Proteomes" id="UP000006655">
    <property type="component" value="Chromosome"/>
</dbReference>
<reference evidence="3" key="2">
    <citation type="submission" date="2013-04" db="EMBL/GenBank/DDBJ databases">
        <title>Non-Hybrid, Finished Microbial Genome Assemblies from Long-Read SMRT Sequencing Data.</title>
        <authorList>
            <person name="Klammer A."/>
            <person name="Drake J."/>
            <person name="Heiner C."/>
            <person name="Clum A."/>
            <person name="Copeland A."/>
            <person name="Huddleston J."/>
            <person name="Eichler E."/>
            <person name="Turner S.W."/>
        </authorList>
    </citation>
    <scope>NUCLEOTIDE SEQUENCE</scope>
    <source>
        <strain evidence="3">DSM 1279</strain>
    </source>
</reference>
<organism evidence="3 5">
    <name type="scientific">Meiothermus ruber (strain ATCC 35948 / DSM 1279 / VKM B-1258 / 21)</name>
    <name type="common">Thermus ruber</name>
    <dbReference type="NCBI Taxonomy" id="504728"/>
    <lineage>
        <taxon>Bacteria</taxon>
        <taxon>Thermotogati</taxon>
        <taxon>Deinococcota</taxon>
        <taxon>Deinococci</taxon>
        <taxon>Thermales</taxon>
        <taxon>Thermaceae</taxon>
        <taxon>Meiothermus</taxon>
    </lineage>
</organism>
<keyword evidence="1" id="KW-0732">Signal</keyword>
<reference evidence="3 5" key="3">
    <citation type="submission" date="2013-04" db="EMBL/GenBank/DDBJ databases">
        <authorList>
            <person name="Chin J."/>
            <person name="Alexander D.H."/>
            <person name="Marks P."/>
            <person name="Korlach J."/>
            <person name="Clum A."/>
            <person name="Copeland A."/>
        </authorList>
    </citation>
    <scope>NUCLEOTIDE SEQUENCE [LARGE SCALE GENOMIC DNA]</scope>
    <source>
        <strain evidence="5">ATCC 35948 / DSM 1279 / VKM B-1258 / 21</strain>
        <strain evidence="3">DSM 1279</strain>
    </source>
</reference>
<dbReference type="KEGG" id="mrb:Mrub_0123"/>
<dbReference type="InterPro" id="IPR029050">
    <property type="entry name" value="Immunoprotect_excell_Ig-like"/>
</dbReference>
<evidence type="ECO:0000313" key="4">
    <source>
        <dbReference type="Proteomes" id="UP000006655"/>
    </source>
</evidence>